<evidence type="ECO:0000256" key="1">
    <source>
        <dbReference type="SAM" id="Coils"/>
    </source>
</evidence>
<keyword evidence="3" id="KW-1185">Reference proteome</keyword>
<sequence>MKEKSITENQIKDKNEQFNSYKDLEQMAENLQNQKNDQKIFYNNNGEEENVSQNIQGEETKDIKQLINQMNFKGTNMTSLNINFEESQKYLGNTSQNYVNNFGDIQENDQELIMGQSQISGIQNNSQVSLKSLLNKDYKTINQGKNQQVLNSNFDEKNVVDDIQNDDQDIYNQQDKDQQNMKKSRFFIARQKRQCKNSIYQIQK</sequence>
<dbReference type="InParanoid" id="A0A0V0QX81"/>
<dbReference type="EMBL" id="LDAU01000091">
    <property type="protein sequence ID" value="KRX06850.1"/>
    <property type="molecule type" value="Genomic_DNA"/>
</dbReference>
<proteinExistence type="predicted"/>
<evidence type="ECO:0000313" key="3">
    <source>
        <dbReference type="Proteomes" id="UP000054937"/>
    </source>
</evidence>
<dbReference type="AlphaFoldDB" id="A0A0V0QX81"/>
<accession>A0A0V0QX81</accession>
<protein>
    <submittedName>
        <fullName evidence="2">Uncharacterized protein</fullName>
    </submittedName>
</protein>
<evidence type="ECO:0000313" key="2">
    <source>
        <dbReference type="EMBL" id="KRX06850.1"/>
    </source>
</evidence>
<gene>
    <name evidence="2" type="ORF">PPERSA_11495</name>
</gene>
<organism evidence="2 3">
    <name type="scientific">Pseudocohnilembus persalinus</name>
    <name type="common">Ciliate</name>
    <dbReference type="NCBI Taxonomy" id="266149"/>
    <lineage>
        <taxon>Eukaryota</taxon>
        <taxon>Sar</taxon>
        <taxon>Alveolata</taxon>
        <taxon>Ciliophora</taxon>
        <taxon>Intramacronucleata</taxon>
        <taxon>Oligohymenophorea</taxon>
        <taxon>Scuticociliatia</taxon>
        <taxon>Philasterida</taxon>
        <taxon>Pseudocohnilembidae</taxon>
        <taxon>Pseudocohnilembus</taxon>
    </lineage>
</organism>
<reference evidence="2 3" key="1">
    <citation type="journal article" date="2015" name="Sci. Rep.">
        <title>Genome of the facultative scuticociliatosis pathogen Pseudocohnilembus persalinus provides insight into its virulence through horizontal gene transfer.</title>
        <authorList>
            <person name="Xiong J."/>
            <person name="Wang G."/>
            <person name="Cheng J."/>
            <person name="Tian M."/>
            <person name="Pan X."/>
            <person name="Warren A."/>
            <person name="Jiang C."/>
            <person name="Yuan D."/>
            <person name="Miao W."/>
        </authorList>
    </citation>
    <scope>NUCLEOTIDE SEQUENCE [LARGE SCALE GENOMIC DNA]</scope>
    <source>
        <strain evidence="2">36N120E</strain>
    </source>
</reference>
<feature type="coiled-coil region" evidence="1">
    <location>
        <begin position="14"/>
        <end position="41"/>
    </location>
</feature>
<keyword evidence="1" id="KW-0175">Coiled coil</keyword>
<comment type="caution">
    <text evidence="2">The sequence shown here is derived from an EMBL/GenBank/DDBJ whole genome shotgun (WGS) entry which is preliminary data.</text>
</comment>
<name>A0A0V0QX81_PSEPJ</name>
<dbReference type="Proteomes" id="UP000054937">
    <property type="component" value="Unassembled WGS sequence"/>
</dbReference>